<dbReference type="AlphaFoldDB" id="A0A0F9GHI3"/>
<comment type="caution">
    <text evidence="1">The sequence shown here is derived from an EMBL/GenBank/DDBJ whole genome shotgun (WGS) entry which is preliminary data.</text>
</comment>
<accession>A0A0F9GHI3</accession>
<sequence>IRVFLATPTDDPAYSDTILNPIVQEAVDSLLTDINEQNPSYNSTTVTLAADSSSGRVYTFASQSTPITDFARWLEIRRTDSDGLELIEVRYDELRAAGADHFVITGVDSAPVLETSFDSTAGTAIWLRYTKWFADMTDDNDVPSGIPLKFHDVIALEALFAFGLGGEQRLPPDLRNRWFDRRNQLIHHVGRRGSQVTRTRLYSDSYA</sequence>
<dbReference type="EMBL" id="LAZR01017977">
    <property type="protein sequence ID" value="KKL98193.1"/>
    <property type="molecule type" value="Genomic_DNA"/>
</dbReference>
<gene>
    <name evidence="1" type="ORF">LCGC14_1826830</name>
</gene>
<reference evidence="1" key="1">
    <citation type="journal article" date="2015" name="Nature">
        <title>Complex archaea that bridge the gap between prokaryotes and eukaryotes.</title>
        <authorList>
            <person name="Spang A."/>
            <person name="Saw J.H."/>
            <person name="Jorgensen S.L."/>
            <person name="Zaremba-Niedzwiedzka K."/>
            <person name="Martijn J."/>
            <person name="Lind A.E."/>
            <person name="van Eijk R."/>
            <person name="Schleper C."/>
            <person name="Guy L."/>
            <person name="Ettema T.J."/>
        </authorList>
    </citation>
    <scope>NUCLEOTIDE SEQUENCE</scope>
</reference>
<feature type="non-terminal residue" evidence="1">
    <location>
        <position position="1"/>
    </location>
</feature>
<proteinExistence type="predicted"/>
<name>A0A0F9GHI3_9ZZZZ</name>
<organism evidence="1">
    <name type="scientific">marine sediment metagenome</name>
    <dbReference type="NCBI Taxonomy" id="412755"/>
    <lineage>
        <taxon>unclassified sequences</taxon>
        <taxon>metagenomes</taxon>
        <taxon>ecological metagenomes</taxon>
    </lineage>
</organism>
<evidence type="ECO:0000313" key="1">
    <source>
        <dbReference type="EMBL" id="KKL98193.1"/>
    </source>
</evidence>
<protein>
    <submittedName>
        <fullName evidence="1">Uncharacterized protein</fullName>
    </submittedName>
</protein>